<protein>
    <recommendedName>
        <fullName evidence="2">Fe2OG dioxygenase domain-containing protein</fullName>
    </recommendedName>
</protein>
<dbReference type="EMBL" id="UINC01093721">
    <property type="protein sequence ID" value="SVC48374.1"/>
    <property type="molecule type" value="Genomic_DNA"/>
</dbReference>
<organism evidence="1">
    <name type="scientific">marine metagenome</name>
    <dbReference type="NCBI Taxonomy" id="408172"/>
    <lineage>
        <taxon>unclassified sequences</taxon>
        <taxon>metagenomes</taxon>
        <taxon>ecological metagenomes</taxon>
    </lineage>
</organism>
<dbReference type="InterPro" id="IPR012668">
    <property type="entry name" value="CHP02466"/>
</dbReference>
<dbReference type="Pfam" id="PF13759">
    <property type="entry name" value="2OG-FeII_Oxy_5"/>
    <property type="match status" value="1"/>
</dbReference>
<dbReference type="Gene3D" id="2.60.120.620">
    <property type="entry name" value="q2cbj1_9rhob like domain"/>
    <property type="match status" value="1"/>
</dbReference>
<gene>
    <name evidence="1" type="ORF">METZ01_LOCUS301228</name>
</gene>
<accession>A0A382MHE4</accession>
<proteinExistence type="predicted"/>
<evidence type="ECO:0000313" key="1">
    <source>
        <dbReference type="EMBL" id="SVC48374.1"/>
    </source>
</evidence>
<evidence type="ECO:0008006" key="2">
    <source>
        <dbReference type="Google" id="ProtNLM"/>
    </source>
</evidence>
<dbReference type="AlphaFoldDB" id="A0A382MHE4"/>
<sequence length="198" mass="22159">MEGFEKLSFAGREIFRGHLPDHAQRTSRLLHELHAGMKDFSFSHKIGGRWENSYLPIEKVPSVRDIIRPARDLAVNVYGEKLVALYEPPFGLEHPPFWFNLATTGESTGVHNHARESVISGVYYLDTPIDSGELFFRSDGEEDLTLVPETGVLVLFPSVLRHGVRSNSASGKRISMAFNLFAFPLPIFGMETFGAEVP</sequence>
<name>A0A382MHE4_9ZZZZ</name>
<reference evidence="1" key="1">
    <citation type="submission" date="2018-05" db="EMBL/GenBank/DDBJ databases">
        <authorList>
            <person name="Lanie J.A."/>
            <person name="Ng W.-L."/>
            <person name="Kazmierczak K.M."/>
            <person name="Andrzejewski T.M."/>
            <person name="Davidsen T.M."/>
            <person name="Wayne K.J."/>
            <person name="Tettelin H."/>
            <person name="Glass J.I."/>
            <person name="Rusch D."/>
            <person name="Podicherti R."/>
            <person name="Tsui H.-C.T."/>
            <person name="Winkler M.E."/>
        </authorList>
    </citation>
    <scope>NUCLEOTIDE SEQUENCE</scope>
</reference>